<protein>
    <submittedName>
        <fullName evidence="2">10216_t:CDS:1</fullName>
    </submittedName>
</protein>
<accession>A0A9N9I6F1</accession>
<keyword evidence="3" id="KW-1185">Reference proteome</keyword>
<gene>
    <name evidence="2" type="ORF">RFULGI_LOCUS11564</name>
</gene>
<proteinExistence type="predicted"/>
<name>A0A9N9I6F1_9GLOM</name>
<comment type="caution">
    <text evidence="2">The sequence shown here is derived from an EMBL/GenBank/DDBJ whole genome shotgun (WGS) entry which is preliminary data.</text>
</comment>
<feature type="non-terminal residue" evidence="2">
    <location>
        <position position="1"/>
    </location>
</feature>
<sequence length="72" mass="8407">DLFKYCEKIQKALSEEDETDPQEDTGETSKTATNENVLPENLPKKRSILRSLRIKFSKSRISKIDTERRFGF</sequence>
<evidence type="ECO:0000313" key="3">
    <source>
        <dbReference type="Proteomes" id="UP000789396"/>
    </source>
</evidence>
<dbReference type="Proteomes" id="UP000789396">
    <property type="component" value="Unassembled WGS sequence"/>
</dbReference>
<dbReference type="EMBL" id="CAJVPZ010025502">
    <property type="protein sequence ID" value="CAG8722585.1"/>
    <property type="molecule type" value="Genomic_DNA"/>
</dbReference>
<dbReference type="AlphaFoldDB" id="A0A9N9I6F1"/>
<reference evidence="2" key="1">
    <citation type="submission" date="2021-06" db="EMBL/GenBank/DDBJ databases">
        <authorList>
            <person name="Kallberg Y."/>
            <person name="Tangrot J."/>
            <person name="Rosling A."/>
        </authorList>
    </citation>
    <scope>NUCLEOTIDE SEQUENCE</scope>
    <source>
        <strain evidence="2">IN212</strain>
    </source>
</reference>
<evidence type="ECO:0000256" key="1">
    <source>
        <dbReference type="SAM" id="MobiDB-lite"/>
    </source>
</evidence>
<evidence type="ECO:0000313" key="2">
    <source>
        <dbReference type="EMBL" id="CAG8722585.1"/>
    </source>
</evidence>
<feature type="region of interest" description="Disordered" evidence="1">
    <location>
        <begin position="13"/>
        <end position="42"/>
    </location>
</feature>
<organism evidence="2 3">
    <name type="scientific">Racocetra fulgida</name>
    <dbReference type="NCBI Taxonomy" id="60492"/>
    <lineage>
        <taxon>Eukaryota</taxon>
        <taxon>Fungi</taxon>
        <taxon>Fungi incertae sedis</taxon>
        <taxon>Mucoromycota</taxon>
        <taxon>Glomeromycotina</taxon>
        <taxon>Glomeromycetes</taxon>
        <taxon>Diversisporales</taxon>
        <taxon>Gigasporaceae</taxon>
        <taxon>Racocetra</taxon>
    </lineage>
</organism>
<feature type="compositionally biased region" description="Acidic residues" evidence="1">
    <location>
        <begin position="15"/>
        <end position="26"/>
    </location>
</feature>